<dbReference type="InterPro" id="IPR000653">
    <property type="entry name" value="DegT/StrS_aminotransferase"/>
</dbReference>
<dbReference type="GO" id="GO:0008483">
    <property type="term" value="F:transaminase activity"/>
    <property type="evidence" value="ECO:0007669"/>
    <property type="project" value="TreeGrafter"/>
</dbReference>
<dbReference type="PANTHER" id="PTHR30244:SF34">
    <property type="entry name" value="DTDP-4-AMINO-4,6-DIDEOXYGALACTOSE TRANSAMINASE"/>
    <property type="match status" value="1"/>
</dbReference>
<dbReference type="InterPro" id="IPR015421">
    <property type="entry name" value="PyrdxlP-dep_Trfase_major"/>
</dbReference>
<dbReference type="SUPFAM" id="SSF53383">
    <property type="entry name" value="PLP-dependent transferases"/>
    <property type="match status" value="1"/>
</dbReference>
<accession>F3KLT8</accession>
<organism evidence="2">
    <name type="scientific">Candidatus Nitrosarchaeum limnium SFB1</name>
    <dbReference type="NCBI Taxonomy" id="886738"/>
    <lineage>
        <taxon>Archaea</taxon>
        <taxon>Nitrososphaerota</taxon>
        <taxon>Nitrososphaeria</taxon>
        <taxon>Nitrosopumilales</taxon>
        <taxon>Nitrosopumilaceae</taxon>
        <taxon>Nitrosarchaeum</taxon>
    </lineage>
</organism>
<sequence length="362" mass="39913">MKIAINVPFVGKEEISAVTSILKNGALTSAASKGGKHVQLFEKSASFFIKSKYVVAVNSGTAALQAALYALDIKQGDEVLVPSFTFVATANSVVSTGAKPVFVDVLKENYTMDPDDLQKKITKKTKAIIPVHLYGNVSFIDRISEIAKKHNLPIIEDAAQSLGSTYKGKHAGTFSELGCWSMYPAKVMTSGEGGFVATNNKKLYDKLLMIRNHGMVHGYDTKIFGLNLRLPEISAAIGTIQMKKLPGFLKIREKNAKHLSQLISDLDIILPQQRKNEKVNWYLYTIAASKRNNILKKLNSKGIGAASYYPIPVHKTPFYQQKIKLPITEWASTHVLSLPIHPKVTSKNIELIAKTLRDTVNE</sequence>
<gene>
    <name evidence="2" type="ORF">Nlim_1471</name>
</gene>
<proteinExistence type="inferred from homology"/>
<evidence type="ECO:0000313" key="2">
    <source>
        <dbReference type="EMBL" id="EGG41672.1"/>
    </source>
</evidence>
<dbReference type="InterPro" id="IPR015424">
    <property type="entry name" value="PyrdxlP-dep_Trfase"/>
</dbReference>
<keyword evidence="1" id="KW-0663">Pyridoxal phosphate</keyword>
<dbReference type="HOGENOM" id="CLU_033332_7_2_2"/>
<dbReference type="STRING" id="886738.Nlim_1471"/>
<dbReference type="GO" id="GO:0000271">
    <property type="term" value="P:polysaccharide biosynthetic process"/>
    <property type="evidence" value="ECO:0007669"/>
    <property type="project" value="TreeGrafter"/>
</dbReference>
<dbReference type="PANTHER" id="PTHR30244">
    <property type="entry name" value="TRANSAMINASE"/>
    <property type="match status" value="1"/>
</dbReference>
<dbReference type="GO" id="GO:0030170">
    <property type="term" value="F:pyridoxal phosphate binding"/>
    <property type="evidence" value="ECO:0007669"/>
    <property type="project" value="TreeGrafter"/>
</dbReference>
<evidence type="ECO:0000256" key="1">
    <source>
        <dbReference type="RuleBase" id="RU004508"/>
    </source>
</evidence>
<dbReference type="CDD" id="cd00616">
    <property type="entry name" value="AHBA_syn"/>
    <property type="match status" value="1"/>
</dbReference>
<dbReference type="PATRIC" id="fig|886738.10.peg.1608"/>
<dbReference type="Gene3D" id="3.40.640.10">
    <property type="entry name" value="Type I PLP-dependent aspartate aminotransferase-like (Major domain)"/>
    <property type="match status" value="1"/>
</dbReference>
<dbReference type="PIRSF" id="PIRSF000390">
    <property type="entry name" value="PLP_StrS"/>
    <property type="match status" value="1"/>
</dbReference>
<dbReference type="EMBL" id="AEGP01000050">
    <property type="protein sequence ID" value="EGG41672.1"/>
    <property type="molecule type" value="Genomic_DNA"/>
</dbReference>
<reference evidence="2" key="1">
    <citation type="journal article" date="2011" name="PLoS ONE">
        <title>Genome of a low-salinity ammonia-oxidizing archaeon determined by single-cell and metagenomic analysis.</title>
        <authorList>
            <person name="Blainey P.C."/>
            <person name="Mosier A.C."/>
            <person name="Potanina A."/>
            <person name="Francis C.A."/>
            <person name="Quake S.R."/>
        </authorList>
    </citation>
    <scope>NUCLEOTIDE SEQUENCE [LARGE SCALE GENOMIC DNA]</scope>
    <source>
        <strain evidence="2">SFB1</strain>
    </source>
</reference>
<name>F3KLT8_9ARCH</name>
<dbReference type="Proteomes" id="UP000004348">
    <property type="component" value="Chromosome"/>
</dbReference>
<dbReference type="InterPro" id="IPR015422">
    <property type="entry name" value="PyrdxlP-dep_Trfase_small"/>
</dbReference>
<dbReference type="Pfam" id="PF01041">
    <property type="entry name" value="DegT_DnrJ_EryC1"/>
    <property type="match status" value="1"/>
</dbReference>
<dbReference type="AlphaFoldDB" id="F3KLT8"/>
<protein>
    <submittedName>
        <fullName evidence="2">Glutamine--scyllo-inositol transaminase</fullName>
    </submittedName>
</protein>
<dbReference type="Gene3D" id="3.90.1150.10">
    <property type="entry name" value="Aspartate Aminotransferase, domain 1"/>
    <property type="match status" value="1"/>
</dbReference>
<comment type="caution">
    <text evidence="2">The sequence shown here is derived from an EMBL/GenBank/DDBJ whole genome shotgun (WGS) entry which is preliminary data.</text>
</comment>
<comment type="similarity">
    <text evidence="1">Belongs to the DegT/DnrJ/EryC1 family.</text>
</comment>